<dbReference type="KEGG" id="bdh:GV66_11010"/>
<keyword evidence="1" id="KW-1133">Transmembrane helix</keyword>
<gene>
    <name evidence="3" type="ORF">E1J06_04560</name>
</gene>
<feature type="transmembrane region" description="Helical" evidence="1">
    <location>
        <begin position="39"/>
        <end position="61"/>
    </location>
</feature>
<dbReference type="Pfam" id="PF06580">
    <property type="entry name" value="His_kinase"/>
    <property type="match status" value="1"/>
</dbReference>
<feature type="transmembrane region" description="Helical" evidence="1">
    <location>
        <begin position="73"/>
        <end position="103"/>
    </location>
</feature>
<dbReference type="AlphaFoldDB" id="A0AAX2R184"/>
<organism evidence="3 4">
    <name type="scientific">Phocaeicola dorei</name>
    <dbReference type="NCBI Taxonomy" id="357276"/>
    <lineage>
        <taxon>Bacteria</taxon>
        <taxon>Pseudomonadati</taxon>
        <taxon>Bacteroidota</taxon>
        <taxon>Bacteroidia</taxon>
        <taxon>Bacteroidales</taxon>
        <taxon>Bacteroidaceae</taxon>
        <taxon>Phocaeicola</taxon>
    </lineage>
</organism>
<sequence length="331" mass="38302">MRNKKSVAKLILSIAILLLLCISTFSTFSNDKTFNVIKILSNFMFNLPIFLLIGYVDYTIITYRQNKNQHYGIGVSLLVDFATTVVFIIILETLVAGICFLLQLKEFYFLEHLLASILLNCMVVSCIEIFLYNKRQVENEIKLGIAEKEKAIYQFEALKNQINPHFLFNSLNVLSSLAYQDAEKTNLFAKKLSSVYRYLLTTHERETVTLQEEMQFVDSYLFLERIRFGDTLQIHIEDNKKNHDKAIIPASLQMLVENAIKHNISTPKYPLVVQITICDSEVIVRNNIQLRNYVTKNGMGLKNLKKQYALYGKEISIINEKNLFTVRLPFI</sequence>
<evidence type="ECO:0000313" key="3">
    <source>
        <dbReference type="EMBL" id="TDB06729.1"/>
    </source>
</evidence>
<protein>
    <submittedName>
        <fullName evidence="3">Histidine kinase</fullName>
    </submittedName>
</protein>
<dbReference type="RefSeq" id="WP_008652994.1">
    <property type="nucleotide sequence ID" value="NZ_CP046427.1"/>
</dbReference>
<name>A0AAX2R184_9BACT</name>
<proteinExistence type="predicted"/>
<dbReference type="SUPFAM" id="SSF55874">
    <property type="entry name" value="ATPase domain of HSP90 chaperone/DNA topoisomerase II/histidine kinase"/>
    <property type="match status" value="1"/>
</dbReference>
<dbReference type="InterPro" id="IPR036890">
    <property type="entry name" value="HATPase_C_sf"/>
</dbReference>
<feature type="domain" description="Signal transduction histidine kinase internal region" evidence="2">
    <location>
        <begin position="154"/>
        <end position="232"/>
    </location>
</feature>
<keyword evidence="3" id="KW-0418">Kinase</keyword>
<keyword evidence="1" id="KW-0812">Transmembrane</keyword>
<comment type="caution">
    <text evidence="3">The sequence shown here is derived from an EMBL/GenBank/DDBJ whole genome shotgun (WGS) entry which is preliminary data.</text>
</comment>
<evidence type="ECO:0000259" key="2">
    <source>
        <dbReference type="Pfam" id="PF06580"/>
    </source>
</evidence>
<dbReference type="Gene3D" id="3.30.565.10">
    <property type="entry name" value="Histidine kinase-like ATPase, C-terminal domain"/>
    <property type="match status" value="1"/>
</dbReference>
<evidence type="ECO:0000256" key="1">
    <source>
        <dbReference type="SAM" id="Phobius"/>
    </source>
</evidence>
<evidence type="ECO:0000313" key="4">
    <source>
        <dbReference type="Proteomes" id="UP000294834"/>
    </source>
</evidence>
<dbReference type="PANTHER" id="PTHR34220">
    <property type="entry name" value="SENSOR HISTIDINE KINASE YPDA"/>
    <property type="match status" value="1"/>
</dbReference>
<feature type="transmembrane region" description="Helical" evidence="1">
    <location>
        <begin position="109"/>
        <end position="132"/>
    </location>
</feature>
<reference evidence="3 4" key="1">
    <citation type="journal article" date="2019" name="Nat. Microbiol.">
        <title>Genomic variation and strain-specific functional adaptation in the human gut microbiome during early life.</title>
        <authorList>
            <person name="Vatanen T."/>
            <person name="Plichta D.R."/>
            <person name="Somani J."/>
            <person name="Munch P.C."/>
            <person name="Arthur T.D."/>
            <person name="Hall A.B."/>
            <person name="Rudolf S."/>
            <person name="Oakeley E.J."/>
            <person name="Ke X."/>
            <person name="Young R.A."/>
            <person name="Haiser H.J."/>
            <person name="Kolde R."/>
            <person name="Yassour M."/>
            <person name="Luopajarvi K."/>
            <person name="Siljander H."/>
            <person name="Virtanen S.M."/>
            <person name="Ilonen J."/>
            <person name="Uibo R."/>
            <person name="Tillmann V."/>
            <person name="Mokurov S."/>
            <person name="Dorshakova N."/>
            <person name="Porter J.A."/>
            <person name="McHardy A.C."/>
            <person name="Lahdesmaki H."/>
            <person name="Vlamakis H."/>
            <person name="Huttenhower C."/>
            <person name="Knip M."/>
            <person name="Xavier R.J."/>
        </authorList>
    </citation>
    <scope>NUCLEOTIDE SEQUENCE [LARGE SCALE GENOMIC DNA]</scope>
    <source>
        <strain evidence="3 4">RJX1052</strain>
    </source>
</reference>
<dbReference type="PANTHER" id="PTHR34220:SF7">
    <property type="entry name" value="SENSOR HISTIDINE KINASE YPDA"/>
    <property type="match status" value="1"/>
</dbReference>
<dbReference type="InterPro" id="IPR050640">
    <property type="entry name" value="Bact_2-comp_sensor_kinase"/>
</dbReference>
<keyword evidence="3" id="KW-0808">Transferase</keyword>
<dbReference type="EMBL" id="SLTX01000001">
    <property type="protein sequence ID" value="TDB06729.1"/>
    <property type="molecule type" value="Genomic_DNA"/>
</dbReference>
<dbReference type="GO" id="GO:0016020">
    <property type="term" value="C:membrane"/>
    <property type="evidence" value="ECO:0007669"/>
    <property type="project" value="InterPro"/>
</dbReference>
<dbReference type="InterPro" id="IPR010559">
    <property type="entry name" value="Sig_transdc_His_kin_internal"/>
</dbReference>
<dbReference type="GO" id="GO:0000155">
    <property type="term" value="F:phosphorelay sensor kinase activity"/>
    <property type="evidence" value="ECO:0007669"/>
    <property type="project" value="InterPro"/>
</dbReference>
<keyword evidence="1" id="KW-0472">Membrane</keyword>
<accession>A0AAX2R184</accession>
<dbReference type="Proteomes" id="UP000294834">
    <property type="component" value="Unassembled WGS sequence"/>
</dbReference>